<evidence type="ECO:0000259" key="6">
    <source>
        <dbReference type="PROSITE" id="PS50016"/>
    </source>
</evidence>
<evidence type="ECO:0000256" key="5">
    <source>
        <dbReference type="SAM" id="MobiDB-lite"/>
    </source>
</evidence>
<keyword evidence="10" id="KW-1185">Reference proteome</keyword>
<dbReference type="Gene3D" id="2.30.30.490">
    <property type="match status" value="1"/>
</dbReference>
<dbReference type="OrthoDB" id="1938465at2759"/>
<evidence type="ECO:0008006" key="11">
    <source>
        <dbReference type="Google" id="ProtNLM"/>
    </source>
</evidence>
<dbReference type="Proteomes" id="UP000326396">
    <property type="component" value="Linkage Group LG12"/>
</dbReference>
<dbReference type="InterPro" id="IPR043151">
    <property type="entry name" value="BAH_sf"/>
</dbReference>
<evidence type="ECO:0000259" key="7">
    <source>
        <dbReference type="PROSITE" id="PS50994"/>
    </source>
</evidence>
<sequence length="1185" mass="132797">MDETRLREKRPYEDVVGTDLGNKRARTGGESRSVVCLKQVAEMVLVLAAMGTMRGGRKPTAVEVKMMAEARSKLGEICKEFAPKDVFPTGAFGTVIEDLGLDRLRETKLGILPMKMSIAQKLQFRKEQMEKSEVFPLHSTTYTTTEPCATPHAVQTVLSSKGDHTPNSCRSFQNNSSVVHASMNSNSRNLPYQLPASEVRPVGSNVLTNSNLGRGSMASSPIEGSERLHLRSDGRSNANSIRDQKASHTPTWSIQSQPISFNKAGLNNGSAHLTNADHHMQHNMNFVQPPATTTHNEIAKIVQKILQPLMLDHHTWNPPSRDYMNKTLACQTCKSMINEVETVLVCDACEKGYHLRCLQCNPKSIFGDECREWHCTRCLEISNGKPLPFRYGRVMKNINTSKRPASSTGVQPSSEKNGQSSDENFNQRLMSANSDSASQTSTDMQISVPHECGTKKFSEKCQSHVQILGSHQNAATCSNPSTQNGIKFESSQKGENRVKEELVEGDNVVKTRESYTTVRDNEVPSPSSMHDVEWVGSAINEIDGKMYYRSCCISGTTYKLQDYALFSSIGNNLMPNKLQSMWEDNKTNKKWVSVTCCFFPDALPKGVGRPCAPESNEVYESNHETTLAVGLIHGPCEVLPPRKFEERFHTMVERQFKTHLKAVQTDWGGEFRNLSPFFKNLGIIHRLSYPHTSEQNGFVERRHRHVVETDLTLLAQSGVPKRFWNFAFETATYLINRMPSRTSSHISPLEQLFHHKPDLSFLRVFGCQCFPHLRPYDPHKMDFRSLPCIFLGYSSSHYGYQCLDPSTNRLYIARHVRFNEACFPFLQPSPSTPSHSSPDPYFSSYPSHASPSPPLNQSSNPTTAQPDTITSTSKPVNSPMAIDSNLSLGDSPQLADPTQFRHTVGALQYLTLSRPDITFAINKVCQFMHSPTENHWSAVKRILRYLHGTSHYGLLIQQNSNHVIHAYTDAHASSLTAFSDADWAGSPDDRRSTGGYAIYLGSNLISWRARKQRTVSRSSTEAEYKALAGTVADHTYINICVVQLAANFGIFQFRSDLRNSPDHLLPDICREKGLSPGLGDFILYTVAELTWLEALLKELHVSLTSAPILWCDNLGATYLSANLVFHARTKHVEIDFHFVREKVAQKQLSVQFIKTENQIADVFTKPLSSQRFLLLRSKLQVAPRP</sequence>
<dbReference type="InterPro" id="IPR019787">
    <property type="entry name" value="Znf_PHD-finger"/>
</dbReference>
<dbReference type="GO" id="GO:0015074">
    <property type="term" value="P:DNA integration"/>
    <property type="evidence" value="ECO:0007669"/>
    <property type="project" value="InterPro"/>
</dbReference>
<feature type="compositionally biased region" description="Basic and acidic residues" evidence="5">
    <location>
        <begin position="224"/>
        <end position="234"/>
    </location>
</feature>
<evidence type="ECO:0000256" key="2">
    <source>
        <dbReference type="ARBA" id="ARBA00022771"/>
    </source>
</evidence>
<dbReference type="InterPro" id="IPR001025">
    <property type="entry name" value="BAH_dom"/>
</dbReference>
<dbReference type="SUPFAM" id="SSF57903">
    <property type="entry name" value="FYVE/PHD zinc finger"/>
    <property type="match status" value="1"/>
</dbReference>
<gene>
    <name evidence="9" type="ORF">E3N88_08687</name>
</gene>
<feature type="domain" description="Integrase catalytic" evidence="7">
    <location>
        <begin position="661"/>
        <end position="756"/>
    </location>
</feature>
<dbReference type="PROSITE" id="PS50994">
    <property type="entry name" value="INTEGRASE"/>
    <property type="match status" value="1"/>
</dbReference>
<feature type="compositionally biased region" description="Polar residues" evidence="5">
    <location>
        <begin position="235"/>
        <end position="252"/>
    </location>
</feature>
<feature type="compositionally biased region" description="Polar residues" evidence="5">
    <location>
        <begin position="862"/>
        <end position="876"/>
    </location>
</feature>
<feature type="compositionally biased region" description="Polar residues" evidence="5">
    <location>
        <begin position="207"/>
        <end position="219"/>
    </location>
</feature>
<keyword evidence="3" id="KW-0862">Zinc</keyword>
<dbReference type="InterPro" id="IPR012337">
    <property type="entry name" value="RNaseH-like_sf"/>
</dbReference>
<proteinExistence type="predicted"/>
<dbReference type="EMBL" id="SZYD01000004">
    <property type="protein sequence ID" value="KAD6453981.1"/>
    <property type="molecule type" value="Genomic_DNA"/>
</dbReference>
<accession>A0A5N6PIW1</accession>
<reference evidence="9 10" key="1">
    <citation type="submission" date="2019-05" db="EMBL/GenBank/DDBJ databases">
        <title>Mikania micrantha, genome provides insights into the molecular mechanism of rapid growth.</title>
        <authorList>
            <person name="Liu B."/>
        </authorList>
    </citation>
    <scope>NUCLEOTIDE SEQUENCE [LARGE SCALE GENOMIC DNA]</scope>
    <source>
        <strain evidence="9">NLD-2019</strain>
        <tissue evidence="9">Leaf</tissue>
    </source>
</reference>
<dbReference type="Gene3D" id="3.30.40.10">
    <property type="entry name" value="Zinc/RING finger domain, C3HC4 (zinc finger)"/>
    <property type="match status" value="1"/>
</dbReference>
<evidence type="ECO:0000259" key="8">
    <source>
        <dbReference type="PROSITE" id="PS51038"/>
    </source>
</evidence>
<keyword evidence="1" id="KW-0479">Metal-binding</keyword>
<dbReference type="CDD" id="cd09272">
    <property type="entry name" value="RNase_HI_RT_Ty1"/>
    <property type="match status" value="1"/>
</dbReference>
<feature type="domain" description="BAH" evidence="8">
    <location>
        <begin position="556"/>
        <end position="675"/>
    </location>
</feature>
<evidence type="ECO:0000313" key="9">
    <source>
        <dbReference type="EMBL" id="KAD6453981.1"/>
    </source>
</evidence>
<dbReference type="SUPFAM" id="SSF53098">
    <property type="entry name" value="Ribonuclease H-like"/>
    <property type="match status" value="1"/>
</dbReference>
<feature type="domain" description="PHD-type" evidence="6">
    <location>
        <begin position="327"/>
        <end position="381"/>
    </location>
</feature>
<dbReference type="PANTHER" id="PTHR47527">
    <property type="entry name" value="RING/FYVE/PHD ZINC FINGER SUPERFAMILY PROTEIN"/>
    <property type="match status" value="1"/>
</dbReference>
<dbReference type="InterPro" id="IPR001965">
    <property type="entry name" value="Znf_PHD"/>
</dbReference>
<evidence type="ECO:0000256" key="4">
    <source>
        <dbReference type="PROSITE-ProRule" id="PRU00146"/>
    </source>
</evidence>
<dbReference type="InterPro" id="IPR057670">
    <property type="entry name" value="SH3_retrovirus"/>
</dbReference>
<evidence type="ECO:0000256" key="3">
    <source>
        <dbReference type="ARBA" id="ARBA00022833"/>
    </source>
</evidence>
<dbReference type="PANTHER" id="PTHR47527:SF3">
    <property type="entry name" value="RING_FYVE_PHD ZINC FINGER SUPERFAMILY PROTEIN"/>
    <property type="match status" value="1"/>
</dbReference>
<dbReference type="PROSITE" id="PS50016">
    <property type="entry name" value="ZF_PHD_2"/>
    <property type="match status" value="1"/>
</dbReference>
<dbReference type="AlphaFoldDB" id="A0A5N6PIW1"/>
<feature type="compositionally biased region" description="Low complexity" evidence="5">
    <location>
        <begin position="833"/>
        <end position="861"/>
    </location>
</feature>
<dbReference type="Pfam" id="PF25597">
    <property type="entry name" value="SH3_retrovirus"/>
    <property type="match status" value="1"/>
</dbReference>
<dbReference type="InterPro" id="IPR001584">
    <property type="entry name" value="Integrase_cat-core"/>
</dbReference>
<dbReference type="InterPro" id="IPR013083">
    <property type="entry name" value="Znf_RING/FYVE/PHD"/>
</dbReference>
<dbReference type="GO" id="GO:0008270">
    <property type="term" value="F:zinc ion binding"/>
    <property type="evidence" value="ECO:0007669"/>
    <property type="project" value="UniProtKB-KW"/>
</dbReference>
<comment type="caution">
    <text evidence="9">The sequence shown here is derived from an EMBL/GenBank/DDBJ whole genome shotgun (WGS) entry which is preliminary data.</text>
</comment>
<keyword evidence="2 4" id="KW-0863">Zinc-finger</keyword>
<feature type="region of interest" description="Disordered" evidence="5">
    <location>
        <begin position="400"/>
        <end position="423"/>
    </location>
</feature>
<feature type="region of interest" description="Disordered" evidence="5">
    <location>
        <begin position="207"/>
        <end position="252"/>
    </location>
</feature>
<dbReference type="InterPro" id="IPR011011">
    <property type="entry name" value="Znf_FYVE_PHD"/>
</dbReference>
<dbReference type="SMART" id="SM00249">
    <property type="entry name" value="PHD"/>
    <property type="match status" value="1"/>
</dbReference>
<feature type="region of interest" description="Disordered" evidence="5">
    <location>
        <begin position="833"/>
        <end position="894"/>
    </location>
</feature>
<dbReference type="InterPro" id="IPR056699">
    <property type="entry name" value="DUF7797"/>
</dbReference>
<dbReference type="PROSITE" id="PS51038">
    <property type="entry name" value="BAH"/>
    <property type="match status" value="1"/>
</dbReference>
<evidence type="ECO:0000313" key="10">
    <source>
        <dbReference type="Proteomes" id="UP000326396"/>
    </source>
</evidence>
<organism evidence="9 10">
    <name type="scientific">Mikania micrantha</name>
    <name type="common">bitter vine</name>
    <dbReference type="NCBI Taxonomy" id="192012"/>
    <lineage>
        <taxon>Eukaryota</taxon>
        <taxon>Viridiplantae</taxon>
        <taxon>Streptophyta</taxon>
        <taxon>Embryophyta</taxon>
        <taxon>Tracheophyta</taxon>
        <taxon>Spermatophyta</taxon>
        <taxon>Magnoliopsida</taxon>
        <taxon>eudicotyledons</taxon>
        <taxon>Gunneridae</taxon>
        <taxon>Pentapetalae</taxon>
        <taxon>asterids</taxon>
        <taxon>campanulids</taxon>
        <taxon>Asterales</taxon>
        <taxon>Asteraceae</taxon>
        <taxon>Asteroideae</taxon>
        <taxon>Heliantheae alliance</taxon>
        <taxon>Eupatorieae</taxon>
        <taxon>Mikania</taxon>
    </lineage>
</organism>
<dbReference type="GO" id="GO:0003682">
    <property type="term" value="F:chromatin binding"/>
    <property type="evidence" value="ECO:0007669"/>
    <property type="project" value="InterPro"/>
</dbReference>
<protein>
    <recommendedName>
        <fullName evidence="11">Integrase catalytic domain-containing protein</fullName>
    </recommendedName>
</protein>
<dbReference type="PROSITE" id="PS01359">
    <property type="entry name" value="ZF_PHD_1"/>
    <property type="match status" value="1"/>
</dbReference>
<dbReference type="Pfam" id="PF25073">
    <property type="entry name" value="DUF7797"/>
    <property type="match status" value="1"/>
</dbReference>
<dbReference type="InterPro" id="IPR019786">
    <property type="entry name" value="Zinc_finger_PHD-type_CS"/>
</dbReference>
<evidence type="ECO:0000256" key="1">
    <source>
        <dbReference type="ARBA" id="ARBA00022723"/>
    </source>
</evidence>
<name>A0A5N6PIW1_9ASTR</name>